<sequence length="181" mass="20850">MTLIFNFMVKKTFYILAFLSFAFANGQTALDSLLQKENNASVPYITVEELAKKENIVLLDTREKVEFETSHIENAICVGYDKFKLKKVKKLLPKDKNTPIVVYCSLGIRSEDIGEKLQKAGYTNVYNLYGGIFEWKNKEQSVVNDKGETTENVHTFNEDWSIWLKKGVKIFEKKTSKKDKS</sequence>
<dbReference type="PANTHER" id="PTHR43031">
    <property type="entry name" value="FAD-DEPENDENT OXIDOREDUCTASE"/>
    <property type="match status" value="1"/>
</dbReference>
<feature type="domain" description="Rhodanese" evidence="2">
    <location>
        <begin position="52"/>
        <end position="144"/>
    </location>
</feature>
<keyword evidence="4" id="KW-1185">Reference proteome</keyword>
<dbReference type="Proteomes" id="UP000244090">
    <property type="component" value="Unassembled WGS sequence"/>
</dbReference>
<keyword evidence="3" id="KW-0808">Transferase</keyword>
<name>A0A2T6BT09_9FLAO</name>
<dbReference type="EMBL" id="QBKT01000010">
    <property type="protein sequence ID" value="PTX59213.1"/>
    <property type="molecule type" value="Genomic_DNA"/>
</dbReference>
<dbReference type="InterPro" id="IPR050229">
    <property type="entry name" value="GlpE_sulfurtransferase"/>
</dbReference>
<dbReference type="SMART" id="SM00450">
    <property type="entry name" value="RHOD"/>
    <property type="match status" value="1"/>
</dbReference>
<dbReference type="PROSITE" id="PS50206">
    <property type="entry name" value="RHODANESE_3"/>
    <property type="match status" value="1"/>
</dbReference>
<evidence type="ECO:0000313" key="3">
    <source>
        <dbReference type="EMBL" id="PTX59213.1"/>
    </source>
</evidence>
<feature type="signal peptide" evidence="1">
    <location>
        <begin position="1"/>
        <end position="24"/>
    </location>
</feature>
<accession>A0A2T6BT09</accession>
<comment type="caution">
    <text evidence="3">The sequence shown here is derived from an EMBL/GenBank/DDBJ whole genome shotgun (WGS) entry which is preliminary data.</text>
</comment>
<dbReference type="AlphaFoldDB" id="A0A2T6BT09"/>
<reference evidence="3 4" key="1">
    <citation type="submission" date="2018-04" db="EMBL/GenBank/DDBJ databases">
        <title>Genomic Encyclopedia of Archaeal and Bacterial Type Strains, Phase II (KMG-II): from individual species to whole genera.</title>
        <authorList>
            <person name="Goeker M."/>
        </authorList>
    </citation>
    <scope>NUCLEOTIDE SEQUENCE [LARGE SCALE GENOMIC DNA]</scope>
    <source>
        <strain evidence="3 4">DSM 25731</strain>
    </source>
</reference>
<protein>
    <submittedName>
        <fullName evidence="3">Rhodanese-related sulfurtransferase</fullName>
    </submittedName>
</protein>
<evidence type="ECO:0000256" key="1">
    <source>
        <dbReference type="SAM" id="SignalP"/>
    </source>
</evidence>
<dbReference type="PANTHER" id="PTHR43031:SF1">
    <property type="entry name" value="PYRIDINE NUCLEOTIDE-DISULPHIDE OXIDOREDUCTASE"/>
    <property type="match status" value="1"/>
</dbReference>
<dbReference type="Gene3D" id="3.40.250.10">
    <property type="entry name" value="Rhodanese-like domain"/>
    <property type="match status" value="1"/>
</dbReference>
<dbReference type="GO" id="GO:0016740">
    <property type="term" value="F:transferase activity"/>
    <property type="evidence" value="ECO:0007669"/>
    <property type="project" value="UniProtKB-KW"/>
</dbReference>
<dbReference type="NCBIfam" id="NF045521">
    <property type="entry name" value="rhoda_near_glyco"/>
    <property type="match status" value="1"/>
</dbReference>
<gene>
    <name evidence="3" type="ORF">C8N46_11049</name>
</gene>
<proteinExistence type="predicted"/>
<feature type="chain" id="PRO_5015530942" evidence="1">
    <location>
        <begin position="25"/>
        <end position="181"/>
    </location>
</feature>
<dbReference type="SUPFAM" id="SSF52821">
    <property type="entry name" value="Rhodanese/Cell cycle control phosphatase"/>
    <property type="match status" value="1"/>
</dbReference>
<dbReference type="InterPro" id="IPR001763">
    <property type="entry name" value="Rhodanese-like_dom"/>
</dbReference>
<evidence type="ECO:0000313" key="4">
    <source>
        <dbReference type="Proteomes" id="UP000244090"/>
    </source>
</evidence>
<organism evidence="3 4">
    <name type="scientific">Kordia periserrulae</name>
    <dbReference type="NCBI Taxonomy" id="701523"/>
    <lineage>
        <taxon>Bacteria</taxon>
        <taxon>Pseudomonadati</taxon>
        <taxon>Bacteroidota</taxon>
        <taxon>Flavobacteriia</taxon>
        <taxon>Flavobacteriales</taxon>
        <taxon>Flavobacteriaceae</taxon>
        <taxon>Kordia</taxon>
    </lineage>
</organism>
<dbReference type="InterPro" id="IPR036873">
    <property type="entry name" value="Rhodanese-like_dom_sf"/>
</dbReference>
<keyword evidence="1" id="KW-0732">Signal</keyword>
<dbReference type="Pfam" id="PF00581">
    <property type="entry name" value="Rhodanese"/>
    <property type="match status" value="1"/>
</dbReference>
<evidence type="ECO:0000259" key="2">
    <source>
        <dbReference type="PROSITE" id="PS50206"/>
    </source>
</evidence>
<dbReference type="CDD" id="cd00158">
    <property type="entry name" value="RHOD"/>
    <property type="match status" value="1"/>
</dbReference>